<comment type="function">
    <text evidence="4">Involved in spliceosome maturation and the first step of pre-mRNA splicing.</text>
</comment>
<dbReference type="Proteomes" id="UP001303373">
    <property type="component" value="Chromosome 11"/>
</dbReference>
<dbReference type="InterPro" id="IPR026822">
    <property type="entry name" value="Spp2/MOS2_G-patch"/>
</dbReference>
<dbReference type="GO" id="GO:0005681">
    <property type="term" value="C:spliceosomal complex"/>
    <property type="evidence" value="ECO:0007669"/>
    <property type="project" value="UniProtKB-UniRule"/>
</dbReference>
<dbReference type="Pfam" id="PF12656">
    <property type="entry name" value="G-patch_2"/>
    <property type="match status" value="1"/>
</dbReference>
<evidence type="ECO:0000256" key="4">
    <source>
        <dbReference type="RuleBase" id="RU369096"/>
    </source>
</evidence>
<feature type="compositionally biased region" description="Basic and acidic residues" evidence="5">
    <location>
        <begin position="392"/>
        <end position="423"/>
    </location>
</feature>
<dbReference type="InterPro" id="IPR000467">
    <property type="entry name" value="G_patch_dom"/>
</dbReference>
<keyword evidence="4" id="KW-0508">mRNA splicing</keyword>
<name>A0AAQ3M9T5_9PEZI</name>
<keyword evidence="4" id="KW-0747">Spliceosome</keyword>
<proteinExistence type="inferred from homology"/>
<accession>A0AAQ3M9T5</accession>
<feature type="region of interest" description="Disordered" evidence="5">
    <location>
        <begin position="126"/>
        <end position="171"/>
    </location>
</feature>
<feature type="domain" description="G-patch" evidence="6">
    <location>
        <begin position="216"/>
        <end position="263"/>
    </location>
</feature>
<dbReference type="PANTHER" id="PTHR15818">
    <property type="entry name" value="G PATCH AND KOW-CONTAINING"/>
    <property type="match status" value="1"/>
</dbReference>
<gene>
    <name evidence="7" type="ORF">R9X50_00651800</name>
</gene>
<evidence type="ECO:0000256" key="5">
    <source>
        <dbReference type="SAM" id="MobiDB-lite"/>
    </source>
</evidence>
<feature type="region of interest" description="Disordered" evidence="5">
    <location>
        <begin position="1"/>
        <end position="113"/>
    </location>
</feature>
<protein>
    <recommendedName>
        <fullName evidence="4">Pre-mRNA-splicing factor</fullName>
    </recommendedName>
</protein>
<dbReference type="GO" id="GO:0000398">
    <property type="term" value="P:mRNA splicing, via spliceosome"/>
    <property type="evidence" value="ECO:0007669"/>
    <property type="project" value="UniProtKB-UniRule"/>
</dbReference>
<comment type="similarity">
    <text evidence="2 4">Belongs to the SPP2 family.</text>
</comment>
<feature type="compositionally biased region" description="Basic and acidic residues" evidence="5">
    <location>
        <begin position="322"/>
        <end position="383"/>
    </location>
</feature>
<keyword evidence="4" id="KW-0507">mRNA processing</keyword>
<keyword evidence="8" id="KW-1185">Reference proteome</keyword>
<organism evidence="7 8">
    <name type="scientific">Acrodontium crateriforme</name>
    <dbReference type="NCBI Taxonomy" id="150365"/>
    <lineage>
        <taxon>Eukaryota</taxon>
        <taxon>Fungi</taxon>
        <taxon>Dikarya</taxon>
        <taxon>Ascomycota</taxon>
        <taxon>Pezizomycotina</taxon>
        <taxon>Dothideomycetes</taxon>
        <taxon>Dothideomycetidae</taxon>
        <taxon>Mycosphaerellales</taxon>
        <taxon>Teratosphaeriaceae</taxon>
        <taxon>Acrodontium</taxon>
    </lineage>
</organism>
<feature type="region of interest" description="Disordered" evidence="5">
    <location>
        <begin position="231"/>
        <end position="259"/>
    </location>
</feature>
<dbReference type="EMBL" id="CP138590">
    <property type="protein sequence ID" value="WPH03635.1"/>
    <property type="molecule type" value="Genomic_DNA"/>
</dbReference>
<feature type="compositionally biased region" description="Basic and acidic residues" evidence="5">
    <location>
        <begin position="133"/>
        <end position="155"/>
    </location>
</feature>
<dbReference type="PANTHER" id="PTHR15818:SF2">
    <property type="entry name" value="G-PATCH DOMAIN AND KOW MOTIFS-CONTAINING PROTEIN"/>
    <property type="match status" value="1"/>
</dbReference>
<feature type="compositionally biased region" description="Basic and acidic residues" evidence="5">
    <location>
        <begin position="63"/>
        <end position="73"/>
    </location>
</feature>
<feature type="compositionally biased region" description="Basic and acidic residues" evidence="5">
    <location>
        <begin position="43"/>
        <end position="56"/>
    </location>
</feature>
<evidence type="ECO:0000259" key="6">
    <source>
        <dbReference type="PROSITE" id="PS50174"/>
    </source>
</evidence>
<dbReference type="GO" id="GO:0003676">
    <property type="term" value="F:nucleic acid binding"/>
    <property type="evidence" value="ECO:0007669"/>
    <property type="project" value="InterPro"/>
</dbReference>
<dbReference type="PROSITE" id="PS50174">
    <property type="entry name" value="G_PATCH"/>
    <property type="match status" value="1"/>
</dbReference>
<dbReference type="InterPro" id="IPR045166">
    <property type="entry name" value="Spp2-like"/>
</dbReference>
<evidence type="ECO:0000313" key="8">
    <source>
        <dbReference type="Proteomes" id="UP001303373"/>
    </source>
</evidence>
<evidence type="ECO:0000256" key="2">
    <source>
        <dbReference type="ARBA" id="ARBA00008576"/>
    </source>
</evidence>
<comment type="subcellular location">
    <subcellularLocation>
        <location evidence="1 4">Nucleus</location>
    </subcellularLocation>
</comment>
<keyword evidence="3 4" id="KW-0539">Nucleus</keyword>
<dbReference type="AlphaFoldDB" id="A0AAQ3M9T5"/>
<dbReference type="SMART" id="SM00443">
    <property type="entry name" value="G_patch"/>
    <property type="match status" value="1"/>
</dbReference>
<evidence type="ECO:0000256" key="1">
    <source>
        <dbReference type="ARBA" id="ARBA00004123"/>
    </source>
</evidence>
<feature type="compositionally biased region" description="Basic and acidic residues" evidence="5">
    <location>
        <begin position="238"/>
        <end position="253"/>
    </location>
</feature>
<evidence type="ECO:0000313" key="7">
    <source>
        <dbReference type="EMBL" id="WPH03635.1"/>
    </source>
</evidence>
<feature type="region of interest" description="Disordered" evidence="5">
    <location>
        <begin position="322"/>
        <end position="429"/>
    </location>
</feature>
<evidence type="ECO:0000256" key="3">
    <source>
        <dbReference type="ARBA" id="ARBA00023242"/>
    </source>
</evidence>
<sequence>MSGPDPRAKISLSLGAKKPGKPAPTNGIKRPHAALHEDDDEDHEHGIAHTVSHFDAKAGGAVDHTKPKEEKKLLVIQPQSNRDWKEAGKRKRQRNGHGNGTVLPHEVQRNGVDEKELEVREAAKKPGFGLNVYEKKAEDKVKTETDQPSESHGKGDTQASVSKPRTADEEAMDVLLGNTKRSDLVLPAVTEEEAFQRDYDTAPDMATLEDYARVPVEEFGAALLRGMGWKEGQGVGSERQKKNDKAKMPERRPALLGIGAKPEAAVAEEMGTWGKAAKRGGEVKIYNPVLLRDKVTGEMFTEEELAQKKARAEREKFEMEFEAIEKAKERQRDDGDRDRDRERRDREKKRERERGDDRSERDRDRDRERRRHEDSDEEYYRRKEKDKRRRERERDDKDYGRERSRRHESERDRNRDRNGDHRRDRDRRR</sequence>
<reference evidence="7 8" key="1">
    <citation type="submission" date="2023-11" db="EMBL/GenBank/DDBJ databases">
        <title>An acidophilic fungus is an integral part of prey digestion in a carnivorous sundew plant.</title>
        <authorList>
            <person name="Tsai I.J."/>
        </authorList>
    </citation>
    <scope>NUCLEOTIDE SEQUENCE [LARGE SCALE GENOMIC DNA]</scope>
    <source>
        <strain evidence="7">169a</strain>
    </source>
</reference>